<dbReference type="EMBL" id="CM008048">
    <property type="protein sequence ID" value="PVH63289.1"/>
    <property type="molecule type" value="Genomic_DNA"/>
</dbReference>
<protein>
    <submittedName>
        <fullName evidence="1">Uncharacterized protein</fullName>
    </submittedName>
</protein>
<evidence type="ECO:0000313" key="1">
    <source>
        <dbReference type="EMBL" id="PVH63289.1"/>
    </source>
</evidence>
<accession>A0A2T8KME7</accession>
<dbReference type="Proteomes" id="UP000243499">
    <property type="component" value="Chromosome 3"/>
</dbReference>
<reference evidence="1" key="1">
    <citation type="submission" date="2018-04" db="EMBL/GenBank/DDBJ databases">
        <title>WGS assembly of Panicum hallii.</title>
        <authorList>
            <person name="Lovell J."/>
            <person name="Jenkins J."/>
            <person name="Lowry D."/>
            <person name="Mamidi S."/>
            <person name="Sreedasyam A."/>
            <person name="Weng X."/>
            <person name="Barry K."/>
            <person name="Bonette J."/>
            <person name="Campitelli B."/>
            <person name="Daum C."/>
            <person name="Gordon S."/>
            <person name="Gould B."/>
            <person name="Lipzen A."/>
            <person name="Macqueen A."/>
            <person name="Palacio-Mejia J."/>
            <person name="Plott C."/>
            <person name="Shakirov E."/>
            <person name="Shu S."/>
            <person name="Yoshinaga Y."/>
            <person name="Zane M."/>
            <person name="Rokhsar D."/>
            <person name="Grimwood J."/>
            <person name="Schmutz J."/>
            <person name="Juenger T."/>
        </authorList>
    </citation>
    <scope>NUCLEOTIDE SEQUENCE [LARGE SCALE GENOMIC DNA]</scope>
    <source>
        <strain evidence="1">FIL2</strain>
    </source>
</reference>
<sequence>MCLSILPRRISAGSSLSLWLVVKMMMRSPPHADQRPSMKFSSPESVTLVPSSLSGSTGSMGLPSASSSDFFFCAFLSLRLPVRSTEQSMSSMTMMDLPVVSMKSLRSSVLFFTAVSSRS</sequence>
<dbReference type="Gramene" id="PVH63289">
    <property type="protein sequence ID" value="PVH63289"/>
    <property type="gene ID" value="PAHAL_3G514500"/>
</dbReference>
<gene>
    <name evidence="1" type="ORF">PAHAL_3G514500</name>
</gene>
<organism evidence="1">
    <name type="scientific">Panicum hallii</name>
    <dbReference type="NCBI Taxonomy" id="206008"/>
    <lineage>
        <taxon>Eukaryota</taxon>
        <taxon>Viridiplantae</taxon>
        <taxon>Streptophyta</taxon>
        <taxon>Embryophyta</taxon>
        <taxon>Tracheophyta</taxon>
        <taxon>Spermatophyta</taxon>
        <taxon>Magnoliopsida</taxon>
        <taxon>Liliopsida</taxon>
        <taxon>Poales</taxon>
        <taxon>Poaceae</taxon>
        <taxon>PACMAD clade</taxon>
        <taxon>Panicoideae</taxon>
        <taxon>Panicodae</taxon>
        <taxon>Paniceae</taxon>
        <taxon>Panicinae</taxon>
        <taxon>Panicum</taxon>
        <taxon>Panicum sect. Panicum</taxon>
    </lineage>
</organism>
<name>A0A2T8KME7_9POAL</name>
<proteinExistence type="predicted"/>
<dbReference type="AlphaFoldDB" id="A0A2T8KME7"/>